<sequence length="99" mass="10592">MKLNYLAFAGLLAAEALATNDITPDKVEADIREDKLQSDLWNLLKIAKDNGGNRAFGLPGYNASLDFVLERVATRASASTLTPQSSPSLISSSPLTRSP</sequence>
<dbReference type="Proteomes" id="UP000616885">
    <property type="component" value="Unassembled WGS sequence"/>
</dbReference>
<accession>A0A8H7NEI9</accession>
<protein>
    <submittedName>
        <fullName evidence="3">Uncharacterized protein</fullName>
    </submittedName>
</protein>
<feature type="chain" id="PRO_5034542383" evidence="2">
    <location>
        <begin position="19"/>
        <end position="99"/>
    </location>
</feature>
<feature type="region of interest" description="Disordered" evidence="1">
    <location>
        <begin position="76"/>
        <end position="99"/>
    </location>
</feature>
<dbReference type="EMBL" id="JADCTT010000003">
    <property type="protein sequence ID" value="KAF9754403.1"/>
    <property type="molecule type" value="Genomic_DNA"/>
</dbReference>
<feature type="compositionally biased region" description="Low complexity" evidence="1">
    <location>
        <begin position="77"/>
        <end position="99"/>
    </location>
</feature>
<evidence type="ECO:0000256" key="1">
    <source>
        <dbReference type="SAM" id="MobiDB-lite"/>
    </source>
</evidence>
<organism evidence="3 4">
    <name type="scientific">Bionectria ochroleuca</name>
    <name type="common">Gliocladium roseum</name>
    <dbReference type="NCBI Taxonomy" id="29856"/>
    <lineage>
        <taxon>Eukaryota</taxon>
        <taxon>Fungi</taxon>
        <taxon>Dikarya</taxon>
        <taxon>Ascomycota</taxon>
        <taxon>Pezizomycotina</taxon>
        <taxon>Sordariomycetes</taxon>
        <taxon>Hypocreomycetidae</taxon>
        <taxon>Hypocreales</taxon>
        <taxon>Bionectriaceae</taxon>
        <taxon>Clonostachys</taxon>
    </lineage>
</organism>
<reference evidence="3" key="1">
    <citation type="submission" date="2020-10" db="EMBL/GenBank/DDBJ databases">
        <title>High-Quality Genome Resource of Clonostachys rosea strain S41 by Oxford Nanopore Long-Read Sequencing.</title>
        <authorList>
            <person name="Wang H."/>
        </authorList>
    </citation>
    <scope>NUCLEOTIDE SEQUENCE</scope>
    <source>
        <strain evidence="3">S41</strain>
    </source>
</reference>
<proteinExistence type="predicted"/>
<evidence type="ECO:0000256" key="2">
    <source>
        <dbReference type="SAM" id="SignalP"/>
    </source>
</evidence>
<feature type="signal peptide" evidence="2">
    <location>
        <begin position="1"/>
        <end position="18"/>
    </location>
</feature>
<dbReference type="AlphaFoldDB" id="A0A8H7NEI9"/>
<comment type="caution">
    <text evidence="3">The sequence shown here is derived from an EMBL/GenBank/DDBJ whole genome shotgun (WGS) entry which is preliminary data.</text>
</comment>
<evidence type="ECO:0000313" key="4">
    <source>
        <dbReference type="Proteomes" id="UP000616885"/>
    </source>
</evidence>
<keyword evidence="2" id="KW-0732">Signal</keyword>
<gene>
    <name evidence="3" type="ORF">IM811_009844</name>
</gene>
<evidence type="ECO:0000313" key="3">
    <source>
        <dbReference type="EMBL" id="KAF9754403.1"/>
    </source>
</evidence>
<name>A0A8H7NEI9_BIOOC</name>